<organism evidence="1">
    <name type="scientific">marine sediment metagenome</name>
    <dbReference type="NCBI Taxonomy" id="412755"/>
    <lineage>
        <taxon>unclassified sequences</taxon>
        <taxon>metagenomes</taxon>
        <taxon>ecological metagenomes</taxon>
    </lineage>
</organism>
<dbReference type="Pfam" id="PF00805">
    <property type="entry name" value="Pentapeptide"/>
    <property type="match status" value="1"/>
</dbReference>
<dbReference type="InterPro" id="IPR051082">
    <property type="entry name" value="Pentapeptide-BTB/POZ_domain"/>
</dbReference>
<gene>
    <name evidence="1" type="ORF">LCGC14_1289760</name>
</gene>
<comment type="caution">
    <text evidence="1">The sequence shown here is derived from an EMBL/GenBank/DDBJ whole genome shotgun (WGS) entry which is preliminary data.</text>
</comment>
<dbReference type="SUPFAM" id="SSF141571">
    <property type="entry name" value="Pentapeptide repeat-like"/>
    <property type="match status" value="1"/>
</dbReference>
<proteinExistence type="predicted"/>
<protein>
    <recommendedName>
        <fullName evidence="2">Pentapeptide repeat protein</fullName>
    </recommendedName>
</protein>
<reference evidence="1" key="1">
    <citation type="journal article" date="2015" name="Nature">
        <title>Complex archaea that bridge the gap between prokaryotes and eukaryotes.</title>
        <authorList>
            <person name="Spang A."/>
            <person name="Saw J.H."/>
            <person name="Jorgensen S.L."/>
            <person name="Zaremba-Niedzwiedzka K."/>
            <person name="Martijn J."/>
            <person name="Lind A.E."/>
            <person name="van Eijk R."/>
            <person name="Schleper C."/>
            <person name="Guy L."/>
            <person name="Ettema T.J."/>
        </authorList>
    </citation>
    <scope>NUCLEOTIDE SEQUENCE</scope>
</reference>
<dbReference type="EMBL" id="LAZR01007424">
    <property type="protein sequence ID" value="KKM85364.1"/>
    <property type="molecule type" value="Genomic_DNA"/>
</dbReference>
<sequence length="213" mass="22758">MKILSRYDQRVLYEGDHDTIKEAAEAAVKSEANLAGADLTGAYLAGANLTGAYLTRAYLTGADLAGADLTGAYLTRAYLTGADLTGADLTRADLTGADLTGADLTGAYLTGADLTRADLTEADLTAITVNWCSHALMAEILLRAAGDNIPRQQYAAWSTHQTKWEWNEFLEYGKSDDRVAWALSVLAKWVKPGDGAPDVLRELASQLDKNKAG</sequence>
<dbReference type="AlphaFoldDB" id="A0A0F9KSV8"/>
<dbReference type="InterPro" id="IPR001646">
    <property type="entry name" value="5peptide_repeat"/>
</dbReference>
<dbReference type="PANTHER" id="PTHR14136">
    <property type="entry name" value="BTB_POZ DOMAIN-CONTAINING PROTEIN KCTD9"/>
    <property type="match status" value="1"/>
</dbReference>
<evidence type="ECO:0000313" key="1">
    <source>
        <dbReference type="EMBL" id="KKM85364.1"/>
    </source>
</evidence>
<accession>A0A0F9KSV8</accession>
<evidence type="ECO:0008006" key="2">
    <source>
        <dbReference type="Google" id="ProtNLM"/>
    </source>
</evidence>
<dbReference type="Gene3D" id="2.160.20.80">
    <property type="entry name" value="E3 ubiquitin-protein ligase SopA"/>
    <property type="match status" value="1"/>
</dbReference>
<name>A0A0F9KSV8_9ZZZZ</name>
<dbReference type="PANTHER" id="PTHR14136:SF17">
    <property type="entry name" value="BTB_POZ DOMAIN-CONTAINING PROTEIN KCTD9"/>
    <property type="match status" value="1"/>
</dbReference>